<keyword evidence="1" id="KW-1133">Transmembrane helix</keyword>
<sequence length="127" mass="14295">MSKTSDVGIVESHVEKAVLAISAIILVFMLFDRVLASPRRIELKPPAKLGMRKQAYGPEEVDAALREMSARLEEKLKEAKPPPDPIRKWPEDLEWKFKNPFSFRPGTPLVAGAKIIVPWRPPKDALV</sequence>
<keyword evidence="1" id="KW-0812">Transmembrane</keyword>
<comment type="caution">
    <text evidence="2">The sequence shown here is derived from an EMBL/GenBank/DDBJ whole genome shotgun (WGS) entry which is preliminary data.</text>
</comment>
<name>A0A0F9EQD7_9ZZZZ</name>
<feature type="transmembrane region" description="Helical" evidence="1">
    <location>
        <begin position="17"/>
        <end position="35"/>
    </location>
</feature>
<feature type="non-terminal residue" evidence="2">
    <location>
        <position position="127"/>
    </location>
</feature>
<dbReference type="AlphaFoldDB" id="A0A0F9EQD7"/>
<accession>A0A0F9EQD7</accession>
<evidence type="ECO:0000313" key="2">
    <source>
        <dbReference type="EMBL" id="KKL26098.1"/>
    </source>
</evidence>
<gene>
    <name evidence="2" type="ORF">LCGC14_2398660</name>
</gene>
<dbReference type="EMBL" id="LAZR01035960">
    <property type="protein sequence ID" value="KKL26098.1"/>
    <property type="molecule type" value="Genomic_DNA"/>
</dbReference>
<reference evidence="2" key="1">
    <citation type="journal article" date="2015" name="Nature">
        <title>Complex archaea that bridge the gap between prokaryotes and eukaryotes.</title>
        <authorList>
            <person name="Spang A."/>
            <person name="Saw J.H."/>
            <person name="Jorgensen S.L."/>
            <person name="Zaremba-Niedzwiedzka K."/>
            <person name="Martijn J."/>
            <person name="Lind A.E."/>
            <person name="van Eijk R."/>
            <person name="Schleper C."/>
            <person name="Guy L."/>
            <person name="Ettema T.J."/>
        </authorList>
    </citation>
    <scope>NUCLEOTIDE SEQUENCE</scope>
</reference>
<keyword evidence="1" id="KW-0472">Membrane</keyword>
<protein>
    <submittedName>
        <fullName evidence="2">Uncharacterized protein</fullName>
    </submittedName>
</protein>
<organism evidence="2">
    <name type="scientific">marine sediment metagenome</name>
    <dbReference type="NCBI Taxonomy" id="412755"/>
    <lineage>
        <taxon>unclassified sequences</taxon>
        <taxon>metagenomes</taxon>
        <taxon>ecological metagenomes</taxon>
    </lineage>
</organism>
<evidence type="ECO:0000256" key="1">
    <source>
        <dbReference type="SAM" id="Phobius"/>
    </source>
</evidence>
<proteinExistence type="predicted"/>